<dbReference type="RefSeq" id="WP_098278598.1">
    <property type="nucleotide sequence ID" value="NZ_CATKQG010000027.1"/>
</dbReference>
<feature type="coiled-coil region" evidence="1">
    <location>
        <begin position="145"/>
        <end position="173"/>
    </location>
</feature>
<dbReference type="Proteomes" id="UP000220341">
    <property type="component" value="Unassembled WGS sequence"/>
</dbReference>
<dbReference type="InterPro" id="IPR021729">
    <property type="entry name" value="DUF3298"/>
</dbReference>
<evidence type="ECO:0000256" key="2">
    <source>
        <dbReference type="SAM" id="SignalP"/>
    </source>
</evidence>
<comment type="caution">
    <text evidence="5">The sequence shown here is derived from an EMBL/GenBank/DDBJ whole genome shotgun (WGS) entry which is preliminary data.</text>
</comment>
<dbReference type="Gene3D" id="3.30.565.40">
    <property type="entry name" value="Fervidobacterium nodosum Rt17-B1 like"/>
    <property type="match status" value="1"/>
</dbReference>
<evidence type="ECO:0008006" key="7">
    <source>
        <dbReference type="Google" id="ProtNLM"/>
    </source>
</evidence>
<name>A0AAE5P4C6_PRIMG</name>
<keyword evidence="1" id="KW-0175">Coiled coil</keyword>
<dbReference type="Pfam" id="PF13739">
    <property type="entry name" value="PdaC"/>
    <property type="match status" value="1"/>
</dbReference>
<dbReference type="InterPro" id="IPR037126">
    <property type="entry name" value="PdaC/RsiV-like_sf"/>
</dbReference>
<protein>
    <recommendedName>
        <fullName evidence="7">DUF3298/DUF4163 domain-containing protein</fullName>
    </recommendedName>
</protein>
<proteinExistence type="predicted"/>
<dbReference type="EMBL" id="NTYW01000028">
    <property type="protein sequence ID" value="PES34549.1"/>
    <property type="molecule type" value="Genomic_DNA"/>
</dbReference>
<evidence type="ECO:0000313" key="6">
    <source>
        <dbReference type="Proteomes" id="UP000220341"/>
    </source>
</evidence>
<evidence type="ECO:0000259" key="3">
    <source>
        <dbReference type="Pfam" id="PF11738"/>
    </source>
</evidence>
<sequence>MKRFKKVIAFILVFAVLFSPLVPHTQAEAKVMWGNQELVKGQIGRVTILKNTSLYNIKNNKLVAAKKVSKGQIYRVYSYSGKYGGIYGVSKDLYAQKSSSIKYERAPSDKIQAFGITVIKKSLASNISYPQASGLFNKPFEASFNRKFLNLAKETQQANKELKEQEKEDHENGWSPGPYYQNMKYSVPYNQDNILSISITYDEYSGGAHGNAWIDTYNYDLLKAKQLSLKDVIKNQTQLGKVNKYIRDQMIVRNKKGAGFEVKDFKSVNLTQDQFYYTSGGIVIIFGEYEYGPYANGINFFKVPYSVFK</sequence>
<evidence type="ECO:0000256" key="1">
    <source>
        <dbReference type="SAM" id="Coils"/>
    </source>
</evidence>
<keyword evidence="2" id="KW-0732">Signal</keyword>
<feature type="signal peptide" evidence="2">
    <location>
        <begin position="1"/>
        <end position="29"/>
    </location>
</feature>
<reference evidence="5 6" key="1">
    <citation type="submission" date="2017-09" db="EMBL/GenBank/DDBJ databases">
        <title>Large-scale bioinformatics analysis of Bacillus genomes uncovers conserved roles of natural products in bacterial physiology.</title>
        <authorList>
            <consortium name="Agbiome Team Llc"/>
            <person name="Bleich R.M."/>
            <person name="Kirk G.J."/>
            <person name="Santa Maria K.C."/>
            <person name="Allen S.E."/>
            <person name="Farag S."/>
            <person name="Shank E.A."/>
            <person name="Bowers A."/>
        </authorList>
    </citation>
    <scope>NUCLEOTIDE SEQUENCE [LARGE SCALE GENOMIC DNA]</scope>
    <source>
        <strain evidence="5 6">AFS003013</strain>
    </source>
</reference>
<organism evidence="5 6">
    <name type="scientific">Priestia megaterium</name>
    <name type="common">Bacillus megaterium</name>
    <dbReference type="NCBI Taxonomy" id="1404"/>
    <lineage>
        <taxon>Bacteria</taxon>
        <taxon>Bacillati</taxon>
        <taxon>Bacillota</taxon>
        <taxon>Bacilli</taxon>
        <taxon>Bacillales</taxon>
        <taxon>Bacillaceae</taxon>
        <taxon>Priestia</taxon>
    </lineage>
</organism>
<dbReference type="InterPro" id="IPR025303">
    <property type="entry name" value="PdaC"/>
</dbReference>
<feature type="domain" description="DUF3298" evidence="3">
    <location>
        <begin position="230"/>
        <end position="306"/>
    </location>
</feature>
<feature type="domain" description="Deacetylase PdaC" evidence="4">
    <location>
        <begin position="121"/>
        <end position="211"/>
    </location>
</feature>
<accession>A0AAE5P4C6</accession>
<dbReference type="Gene3D" id="3.90.640.20">
    <property type="entry name" value="Heat-shock cognate protein, ATPase"/>
    <property type="match status" value="1"/>
</dbReference>
<dbReference type="AlphaFoldDB" id="A0AAE5P4C6"/>
<evidence type="ECO:0000259" key="4">
    <source>
        <dbReference type="Pfam" id="PF13739"/>
    </source>
</evidence>
<evidence type="ECO:0000313" key="5">
    <source>
        <dbReference type="EMBL" id="PES34549.1"/>
    </source>
</evidence>
<gene>
    <name evidence="5" type="ORF">CN497_20265</name>
</gene>
<dbReference type="Pfam" id="PF11738">
    <property type="entry name" value="DUF3298"/>
    <property type="match status" value="1"/>
</dbReference>
<feature type="chain" id="PRO_5042047823" description="DUF3298/DUF4163 domain-containing protein" evidence="2">
    <location>
        <begin position="30"/>
        <end position="309"/>
    </location>
</feature>